<gene>
    <name evidence="2" type="ORF">OIU74_024305</name>
</gene>
<keyword evidence="1" id="KW-1133">Transmembrane helix</keyword>
<reference evidence="2" key="2">
    <citation type="journal article" date="2023" name="Int. J. Mol. Sci.">
        <title>De Novo Assembly and Annotation of 11 Diverse Shrub Willow (Salix) Genomes Reveals Novel Gene Organization in Sex-Linked Regions.</title>
        <authorList>
            <person name="Hyden B."/>
            <person name="Feng K."/>
            <person name="Yates T.B."/>
            <person name="Jawdy S."/>
            <person name="Cereghino C."/>
            <person name="Smart L.B."/>
            <person name="Muchero W."/>
        </authorList>
    </citation>
    <scope>NUCLEOTIDE SEQUENCE</scope>
    <source>
        <tissue evidence="2">Shoot tip</tissue>
    </source>
</reference>
<keyword evidence="3" id="KW-1185">Reference proteome</keyword>
<dbReference type="AlphaFoldDB" id="A0A9Q0W7W0"/>
<name>A0A9Q0W7W0_9ROSI</name>
<dbReference type="Proteomes" id="UP001151752">
    <property type="component" value="Chromosome 19"/>
</dbReference>
<evidence type="ECO:0000313" key="2">
    <source>
        <dbReference type="EMBL" id="KAJ6761616.1"/>
    </source>
</evidence>
<organism evidence="2 3">
    <name type="scientific">Salix koriyanagi</name>
    <dbReference type="NCBI Taxonomy" id="2511006"/>
    <lineage>
        <taxon>Eukaryota</taxon>
        <taxon>Viridiplantae</taxon>
        <taxon>Streptophyta</taxon>
        <taxon>Embryophyta</taxon>
        <taxon>Tracheophyta</taxon>
        <taxon>Spermatophyta</taxon>
        <taxon>Magnoliopsida</taxon>
        <taxon>eudicotyledons</taxon>
        <taxon>Gunneridae</taxon>
        <taxon>Pentapetalae</taxon>
        <taxon>rosids</taxon>
        <taxon>fabids</taxon>
        <taxon>Malpighiales</taxon>
        <taxon>Salicaceae</taxon>
        <taxon>Saliceae</taxon>
        <taxon>Salix</taxon>
    </lineage>
</organism>
<feature type="transmembrane region" description="Helical" evidence="1">
    <location>
        <begin position="6"/>
        <end position="28"/>
    </location>
</feature>
<proteinExistence type="predicted"/>
<accession>A0A9Q0W7W0</accession>
<keyword evidence="1" id="KW-0472">Membrane</keyword>
<evidence type="ECO:0008006" key="4">
    <source>
        <dbReference type="Google" id="ProtNLM"/>
    </source>
</evidence>
<keyword evidence="1" id="KW-0812">Transmembrane</keyword>
<sequence>MFQLLFSIYVLWFICFLLGFIWLAGYWFTFVVASEGQYELEVVKTIGYWFTFVVASEGHHMNWRGKRREAIDVWRKRDLVAVGIGGLWWSIVMKGRRKGEGREGERKKGGRMKRIVGANGRWMLMATVVKGRRKGEGKSSVAGWSSWEMDVNDRGEEEGTRAGGIGGLRWSTIIKGRKRGKGRLSTTRGRGRLVLTREEEGTRAGGTGGCQKWWSMMVGIMKGRRRGK</sequence>
<protein>
    <recommendedName>
        <fullName evidence="4">Transmembrane protein</fullName>
    </recommendedName>
</protein>
<evidence type="ECO:0000256" key="1">
    <source>
        <dbReference type="SAM" id="Phobius"/>
    </source>
</evidence>
<dbReference type="EMBL" id="JAPFFM010000005">
    <property type="protein sequence ID" value="KAJ6761616.1"/>
    <property type="molecule type" value="Genomic_DNA"/>
</dbReference>
<comment type="caution">
    <text evidence="2">The sequence shown here is derived from an EMBL/GenBank/DDBJ whole genome shotgun (WGS) entry which is preliminary data.</text>
</comment>
<reference evidence="2" key="1">
    <citation type="submission" date="2022-11" db="EMBL/GenBank/DDBJ databases">
        <authorList>
            <person name="Hyden B.L."/>
            <person name="Feng K."/>
            <person name="Yates T."/>
            <person name="Jawdy S."/>
            <person name="Smart L.B."/>
            <person name="Muchero W."/>
        </authorList>
    </citation>
    <scope>NUCLEOTIDE SEQUENCE</scope>
    <source>
        <tissue evidence="2">Shoot tip</tissue>
    </source>
</reference>
<evidence type="ECO:0000313" key="3">
    <source>
        <dbReference type="Proteomes" id="UP001151752"/>
    </source>
</evidence>